<accession>A0A8J7ASB2</accession>
<dbReference type="RefSeq" id="WP_194028505.1">
    <property type="nucleotide sequence ID" value="NZ_JADEWZ010000006.1"/>
</dbReference>
<organism evidence="2 3">
    <name type="scientific">Lusitaniella coriacea LEGE 07157</name>
    <dbReference type="NCBI Taxonomy" id="945747"/>
    <lineage>
        <taxon>Bacteria</taxon>
        <taxon>Bacillati</taxon>
        <taxon>Cyanobacteriota</taxon>
        <taxon>Cyanophyceae</taxon>
        <taxon>Spirulinales</taxon>
        <taxon>Lusitaniellaceae</taxon>
        <taxon>Lusitaniella</taxon>
    </lineage>
</organism>
<dbReference type="SUPFAM" id="SSF88723">
    <property type="entry name" value="PIN domain-like"/>
    <property type="match status" value="1"/>
</dbReference>
<dbReference type="InterPro" id="IPR002716">
    <property type="entry name" value="PIN_dom"/>
</dbReference>
<evidence type="ECO:0000259" key="1">
    <source>
        <dbReference type="Pfam" id="PF01850"/>
    </source>
</evidence>
<gene>
    <name evidence="2" type="ORF">IQ249_05855</name>
</gene>
<dbReference type="Gene3D" id="3.40.50.1010">
    <property type="entry name" value="5'-nuclease"/>
    <property type="match status" value="1"/>
</dbReference>
<dbReference type="EMBL" id="JADEWZ010000006">
    <property type="protein sequence ID" value="MBE9115421.1"/>
    <property type="molecule type" value="Genomic_DNA"/>
</dbReference>
<name>A0A8J7ASB2_9CYAN</name>
<evidence type="ECO:0000313" key="3">
    <source>
        <dbReference type="Proteomes" id="UP000654482"/>
    </source>
</evidence>
<evidence type="ECO:0000313" key="2">
    <source>
        <dbReference type="EMBL" id="MBE9115421.1"/>
    </source>
</evidence>
<reference evidence="2" key="1">
    <citation type="submission" date="2020-10" db="EMBL/GenBank/DDBJ databases">
        <authorList>
            <person name="Castelo-Branco R."/>
            <person name="Eusebio N."/>
            <person name="Adriana R."/>
            <person name="Vieira A."/>
            <person name="Brugerolle De Fraissinette N."/>
            <person name="Rezende De Castro R."/>
            <person name="Schneider M.P."/>
            <person name="Vasconcelos V."/>
            <person name="Leao P.N."/>
        </authorList>
    </citation>
    <scope>NUCLEOTIDE SEQUENCE</scope>
    <source>
        <strain evidence="2">LEGE 07157</strain>
    </source>
</reference>
<protein>
    <submittedName>
        <fullName evidence="2">PIN domain-containing protein</fullName>
    </submittedName>
</protein>
<dbReference type="InterPro" id="IPR029060">
    <property type="entry name" value="PIN-like_dom_sf"/>
</dbReference>
<proteinExistence type="predicted"/>
<feature type="domain" description="PIN" evidence="1">
    <location>
        <begin position="4"/>
        <end position="129"/>
    </location>
</feature>
<keyword evidence="3" id="KW-1185">Reference proteome</keyword>
<dbReference type="AlphaFoldDB" id="A0A8J7ASB2"/>
<dbReference type="Pfam" id="PF01850">
    <property type="entry name" value="PIN"/>
    <property type="match status" value="1"/>
</dbReference>
<dbReference type="Proteomes" id="UP000654482">
    <property type="component" value="Unassembled WGS sequence"/>
</dbReference>
<comment type="caution">
    <text evidence="2">The sequence shown here is derived from an EMBL/GenBank/DDBJ whole genome shotgun (WGS) entry which is preliminary data.</text>
</comment>
<sequence>MTQYLLDTNIVLRLSNPADRQHRLVVQAVATLLARADECYLTAQILIEFWVVATRPIDVNGLGWSIEQARHVIDRLRDRFPVAEETQQSFPIWLNIVTENKIRGKRTHDARLIAVMLASNIDCILTLNPNDFLGISGITVVHPQEITRL</sequence>